<name>A0ACA9Q1Y2_9GLOM</name>
<dbReference type="Proteomes" id="UP000789702">
    <property type="component" value="Unassembled WGS sequence"/>
</dbReference>
<feature type="non-terminal residue" evidence="1">
    <location>
        <position position="1"/>
    </location>
</feature>
<accession>A0ACA9Q1Y2</accession>
<dbReference type="EMBL" id="CAJVPU010037644">
    <property type="protein sequence ID" value="CAG8732940.1"/>
    <property type="molecule type" value="Genomic_DNA"/>
</dbReference>
<comment type="caution">
    <text evidence="1">The sequence shown here is derived from an EMBL/GenBank/DDBJ whole genome shotgun (WGS) entry which is preliminary data.</text>
</comment>
<reference evidence="1" key="1">
    <citation type="submission" date="2021-06" db="EMBL/GenBank/DDBJ databases">
        <authorList>
            <person name="Kallberg Y."/>
            <person name="Tangrot J."/>
            <person name="Rosling A."/>
        </authorList>
    </citation>
    <scope>NUCLEOTIDE SEQUENCE</scope>
    <source>
        <strain evidence="1">IL203A</strain>
    </source>
</reference>
<protein>
    <submittedName>
        <fullName evidence="1">5666_t:CDS:1</fullName>
    </submittedName>
</protein>
<keyword evidence="2" id="KW-1185">Reference proteome</keyword>
<proteinExistence type="predicted"/>
<gene>
    <name evidence="1" type="ORF">DHETER_LOCUS13550</name>
</gene>
<evidence type="ECO:0000313" key="1">
    <source>
        <dbReference type="EMBL" id="CAG8732940.1"/>
    </source>
</evidence>
<sequence length="230" mass="26690">FIVSSGAPFSIVDNLKSVGFVSPEIELSTSNIIKDQINKTYHNLFFQLKSRAQQEKSTTLSFYEIYLDKFDESYKVITCNWLTKDFELHKILLLVKNYDYFKDIIEPLLKWELTNLKYYDDDFAAAIQNGDGSEWDIPPTSPVDGKDPFASIEWKNISSYELNAFEQRINNSGFKFYDFDDMKTNTDSVTNLDDKINETTYCWPDEMLGPLAPSEVTIYQPTPYQSEDED</sequence>
<evidence type="ECO:0000313" key="2">
    <source>
        <dbReference type="Proteomes" id="UP000789702"/>
    </source>
</evidence>
<organism evidence="1 2">
    <name type="scientific">Dentiscutata heterogama</name>
    <dbReference type="NCBI Taxonomy" id="1316150"/>
    <lineage>
        <taxon>Eukaryota</taxon>
        <taxon>Fungi</taxon>
        <taxon>Fungi incertae sedis</taxon>
        <taxon>Mucoromycota</taxon>
        <taxon>Glomeromycotina</taxon>
        <taxon>Glomeromycetes</taxon>
        <taxon>Diversisporales</taxon>
        <taxon>Gigasporaceae</taxon>
        <taxon>Dentiscutata</taxon>
    </lineage>
</organism>